<protein>
    <submittedName>
        <fullName evidence="3">Uncharacterized protein YaaN involved in tellurite resistance</fullName>
    </submittedName>
</protein>
<evidence type="ECO:0000313" key="3">
    <source>
        <dbReference type="EMBL" id="ROR97104.1"/>
    </source>
</evidence>
<reference evidence="3 4" key="1">
    <citation type="submission" date="2018-11" db="EMBL/GenBank/DDBJ databases">
        <title>Sequencing the genomes of 1000 actinobacteria strains.</title>
        <authorList>
            <person name="Klenk H.-P."/>
        </authorList>
    </citation>
    <scope>NUCLEOTIDE SEQUENCE [LARGE SCALE GENOMIC DNA]</scope>
    <source>
        <strain evidence="3 4">DSM 13521</strain>
    </source>
</reference>
<gene>
    <name evidence="3" type="ORF">EDD28_1697</name>
</gene>
<dbReference type="EMBL" id="RKHQ01000001">
    <property type="protein sequence ID" value="ROR97104.1"/>
    <property type="molecule type" value="Genomic_DNA"/>
</dbReference>
<evidence type="ECO:0000313" key="4">
    <source>
        <dbReference type="Proteomes" id="UP000275356"/>
    </source>
</evidence>
<feature type="region of interest" description="Disordered" evidence="2">
    <location>
        <begin position="1"/>
        <end position="26"/>
    </location>
</feature>
<evidence type="ECO:0000256" key="1">
    <source>
        <dbReference type="ARBA" id="ARBA00005541"/>
    </source>
</evidence>
<dbReference type="PANTHER" id="PTHR38432">
    <property type="entry name" value="TELA-LIKE PROTEIN SAOUHSC_01408"/>
    <property type="match status" value="1"/>
</dbReference>
<organism evidence="3 4">
    <name type="scientific">Salana multivorans</name>
    <dbReference type="NCBI Taxonomy" id="120377"/>
    <lineage>
        <taxon>Bacteria</taxon>
        <taxon>Bacillati</taxon>
        <taxon>Actinomycetota</taxon>
        <taxon>Actinomycetes</taxon>
        <taxon>Micrococcales</taxon>
        <taxon>Beutenbergiaceae</taxon>
        <taxon>Salana</taxon>
    </lineage>
</organism>
<dbReference type="PANTHER" id="PTHR38432:SF1">
    <property type="entry name" value="TELA-LIKE PROTEIN SAOUHSC_01408"/>
    <property type="match status" value="1"/>
</dbReference>
<dbReference type="OrthoDB" id="1654346at2"/>
<comment type="similarity">
    <text evidence="1">Belongs to the TelA family.</text>
</comment>
<dbReference type="RefSeq" id="WP_123739198.1">
    <property type="nucleotide sequence ID" value="NZ_RKHQ01000001.1"/>
</dbReference>
<dbReference type="Proteomes" id="UP000275356">
    <property type="component" value="Unassembled WGS sequence"/>
</dbReference>
<sequence length="433" mass="46193">MTTEPDATPTTPAPATSAPTAGAAAAAPAALAPPAADSGLLVLEAPGPLAPVAATAAPAMAPRVDPAVMPTLDAKVSAYLDQLAASTTRSPEFAAKADDVRTMGDADIRAAATVSNRLLDAPVREIREGGISESSKVSKGLLDLRRAVEELDPGEKSFGRKLLGILPFGSSIEDYFRQYESTQKHLDAIIRALYSGQDSLRKDNAALNLEKRHLWETMTRLNQYIYVAERLDVQLSATVAELEASDPERAQALKEDVLFYVRQKHQDLLTQLAVSIQGYLAIDIIIKNNIELIKGVDRATTTTVSALRTAVVVAQALSNQKLVLDQITALNQTTSTLIETTSKMLRDNSAQIQQQAASATVGLPQLQAAFENIYATLDSIATFKTQALDSMAKTIGVLQTETTKAAEYVDRARRAESPENLAVTGGSLDLGRA</sequence>
<comment type="caution">
    <text evidence="3">The sequence shown here is derived from an EMBL/GenBank/DDBJ whole genome shotgun (WGS) entry which is preliminary data.</text>
</comment>
<proteinExistence type="inferred from homology"/>
<dbReference type="Pfam" id="PF05816">
    <property type="entry name" value="TelA"/>
    <property type="match status" value="1"/>
</dbReference>
<keyword evidence="4" id="KW-1185">Reference proteome</keyword>
<accession>A0A3N2DCE4</accession>
<name>A0A3N2DCE4_9MICO</name>
<dbReference type="AlphaFoldDB" id="A0A3N2DCE4"/>
<dbReference type="InterPro" id="IPR008863">
    <property type="entry name" value="Toxic_anion-R_TelA"/>
</dbReference>
<evidence type="ECO:0000256" key="2">
    <source>
        <dbReference type="SAM" id="MobiDB-lite"/>
    </source>
</evidence>